<reference evidence="2" key="2">
    <citation type="submission" date="2025-08" db="UniProtKB">
        <authorList>
            <consortium name="Ensembl"/>
        </authorList>
    </citation>
    <scope>IDENTIFICATION</scope>
</reference>
<dbReference type="Ensembl" id="ENSSHBT00005000429.1">
    <property type="protein sequence ID" value="ENSSHBP00005000337.1"/>
    <property type="gene ID" value="ENSSHBG00005000331.1"/>
</dbReference>
<organism evidence="2 3">
    <name type="scientific">Strigops habroptila</name>
    <name type="common">Kakapo</name>
    <dbReference type="NCBI Taxonomy" id="2489341"/>
    <lineage>
        <taxon>Eukaryota</taxon>
        <taxon>Metazoa</taxon>
        <taxon>Chordata</taxon>
        <taxon>Craniata</taxon>
        <taxon>Vertebrata</taxon>
        <taxon>Euteleostomi</taxon>
        <taxon>Archelosauria</taxon>
        <taxon>Archosauria</taxon>
        <taxon>Dinosauria</taxon>
        <taxon>Saurischia</taxon>
        <taxon>Theropoda</taxon>
        <taxon>Coelurosauria</taxon>
        <taxon>Aves</taxon>
        <taxon>Neognathae</taxon>
        <taxon>Neoaves</taxon>
        <taxon>Telluraves</taxon>
        <taxon>Australaves</taxon>
        <taxon>Psittaciformes</taxon>
        <taxon>Psittacidae</taxon>
        <taxon>Strigops</taxon>
    </lineage>
</organism>
<dbReference type="Gene3D" id="1.25.10.10">
    <property type="entry name" value="Leucine-rich Repeat Variant"/>
    <property type="match status" value="1"/>
</dbReference>
<dbReference type="PANTHER" id="PTHR13347:SF1">
    <property type="entry name" value="HEAT REPEAT-CONTAINING PROTEIN 3"/>
    <property type="match status" value="1"/>
</dbReference>
<accession>A0A672TI34</accession>
<proteinExistence type="predicted"/>
<dbReference type="AlphaFoldDB" id="A0A672TI34"/>
<reference evidence="2" key="3">
    <citation type="submission" date="2025-09" db="UniProtKB">
        <authorList>
            <consortium name="Ensembl"/>
        </authorList>
    </citation>
    <scope>IDENTIFICATION</scope>
</reference>
<protein>
    <recommendedName>
        <fullName evidence="1">SYO1-like TPR repeats domain-containing protein</fullName>
    </recommendedName>
</protein>
<dbReference type="GO" id="GO:0006606">
    <property type="term" value="P:protein import into nucleus"/>
    <property type="evidence" value="ECO:0007669"/>
    <property type="project" value="TreeGrafter"/>
</dbReference>
<dbReference type="GeneTree" id="ENSGT00390000012529"/>
<evidence type="ECO:0000259" key="1">
    <source>
        <dbReference type="Pfam" id="PF25567"/>
    </source>
</evidence>
<dbReference type="GO" id="GO:0042273">
    <property type="term" value="P:ribosomal large subunit biogenesis"/>
    <property type="evidence" value="ECO:0007669"/>
    <property type="project" value="TreeGrafter"/>
</dbReference>
<dbReference type="InterPro" id="IPR057990">
    <property type="entry name" value="TPR_SYO1"/>
</dbReference>
<sequence length="201" mass="22143">GKEKASRNAEHALKMMAELPKDTEFLEAITSTLRALPQTVASKYISQQLLALCEASIQSSNASVRVNVVSILRISAETLKMIGKFLLDVAMKESSLVVTGEALDALFDVFADGKEAEKVAVQIKLLPALKEFQPVFKMRVCIKCSQLRVSTHSVLSTYVFKISSSSPSEKLLTRDWSSSFSGRIILVHCSPLQFTHPLLQN</sequence>
<name>A0A672TI34_STRHB</name>
<dbReference type="InterPro" id="IPR011989">
    <property type="entry name" value="ARM-like"/>
</dbReference>
<feature type="domain" description="SYO1-like TPR repeats" evidence="1">
    <location>
        <begin position="17"/>
        <end position="140"/>
    </location>
</feature>
<dbReference type="InParanoid" id="A0A672TI34"/>
<reference evidence="2 3" key="1">
    <citation type="submission" date="2019-11" db="EMBL/GenBank/DDBJ databases">
        <title>Strigops habroptila (kakapo) genome, bStrHab1, primary haplotype, v2.</title>
        <authorList>
            <person name="Jarvis E.D."/>
            <person name="Howard J."/>
            <person name="Rhie A."/>
            <person name="Phillippy A."/>
            <person name="Korlach J."/>
            <person name="Digby A."/>
            <person name="Iorns D."/>
            <person name="Eason D."/>
            <person name="Robertson B."/>
            <person name="Raemaekers T."/>
            <person name="Howe K."/>
            <person name="Lewin H."/>
            <person name="Damas J."/>
            <person name="Hastie A."/>
            <person name="Tracey A."/>
            <person name="Chow W."/>
            <person name="Fedrigo O."/>
        </authorList>
    </citation>
    <scope>NUCLEOTIDE SEQUENCE [LARGE SCALE GENOMIC DNA]</scope>
</reference>
<dbReference type="Pfam" id="PF25567">
    <property type="entry name" value="TPR_SYO1"/>
    <property type="match status" value="1"/>
</dbReference>
<dbReference type="GO" id="GO:0051082">
    <property type="term" value="F:unfolded protein binding"/>
    <property type="evidence" value="ECO:0007669"/>
    <property type="project" value="TreeGrafter"/>
</dbReference>
<evidence type="ECO:0000313" key="2">
    <source>
        <dbReference type="Ensembl" id="ENSSHBP00005000337.1"/>
    </source>
</evidence>
<dbReference type="InterPro" id="IPR052616">
    <property type="entry name" value="SYO1-like"/>
</dbReference>
<evidence type="ECO:0000313" key="3">
    <source>
        <dbReference type="Proteomes" id="UP000472266"/>
    </source>
</evidence>
<dbReference type="PANTHER" id="PTHR13347">
    <property type="entry name" value="HEAT REPEAT-CONTAINING PROTEIN 3"/>
    <property type="match status" value="1"/>
</dbReference>
<keyword evidence="3" id="KW-1185">Reference proteome</keyword>
<dbReference type="Proteomes" id="UP000472266">
    <property type="component" value="Chromosome 13"/>
</dbReference>